<sequence>MSVQPQPTHLSDDEQVTRANGTGRVPVLFIHGLWLLPSSWDRWGPVFAEAGYAPMCPGWPDDPDTVAEAFAEPEVFAHKTVGRVADHYAALIGKLDRKPVVIGHSFGGLLTQIVAGRGLAAASVAIDSAPFRGVLPLPISALRAASPVLGNPANRHRAVPLTYEQFHYSFANAVSNEEAKELFETFAVPAAGAPLFQAAAANLNPWTEAKVNSTNPARGPMLIVSGEQDHTVPRAISDAIYNKQKRNIGVTEFVEMPGRGHSLTIDHGWREVADTALAFVKRFA</sequence>
<feature type="domain" description="AB hydrolase-1" evidence="1">
    <location>
        <begin position="27"/>
        <end position="274"/>
    </location>
</feature>
<dbReference type="InterPro" id="IPR029058">
    <property type="entry name" value="AB_hydrolase_fold"/>
</dbReference>
<keyword evidence="3" id="KW-1185">Reference proteome</keyword>
<dbReference type="Gene3D" id="3.40.50.1820">
    <property type="entry name" value="alpha/beta hydrolase"/>
    <property type="match status" value="1"/>
</dbReference>
<evidence type="ECO:0000313" key="3">
    <source>
        <dbReference type="Proteomes" id="UP001500620"/>
    </source>
</evidence>
<dbReference type="InterPro" id="IPR050228">
    <property type="entry name" value="Carboxylesterase_BioH"/>
</dbReference>
<protein>
    <submittedName>
        <fullName evidence="2">Alpha/beta fold hydrolase</fullName>
    </submittedName>
</protein>
<dbReference type="RefSeq" id="WP_345121657.1">
    <property type="nucleotide sequence ID" value="NZ_BAABAT010000002.1"/>
</dbReference>
<dbReference type="Proteomes" id="UP001500620">
    <property type="component" value="Unassembled WGS sequence"/>
</dbReference>
<dbReference type="InterPro" id="IPR000073">
    <property type="entry name" value="AB_hydrolase_1"/>
</dbReference>
<dbReference type="EMBL" id="BAABAT010000002">
    <property type="protein sequence ID" value="GAA4244905.1"/>
    <property type="molecule type" value="Genomic_DNA"/>
</dbReference>
<comment type="caution">
    <text evidence="2">The sequence shown here is derived from an EMBL/GenBank/DDBJ whole genome shotgun (WGS) entry which is preliminary data.</text>
</comment>
<evidence type="ECO:0000259" key="1">
    <source>
        <dbReference type="Pfam" id="PF12697"/>
    </source>
</evidence>
<reference evidence="3" key="1">
    <citation type="journal article" date="2019" name="Int. J. Syst. Evol. Microbiol.">
        <title>The Global Catalogue of Microorganisms (GCM) 10K type strain sequencing project: providing services to taxonomists for standard genome sequencing and annotation.</title>
        <authorList>
            <consortium name="The Broad Institute Genomics Platform"/>
            <consortium name="The Broad Institute Genome Sequencing Center for Infectious Disease"/>
            <person name="Wu L."/>
            <person name="Ma J."/>
        </authorList>
    </citation>
    <scope>NUCLEOTIDE SEQUENCE [LARGE SCALE GENOMIC DNA]</scope>
    <source>
        <strain evidence="3">JCM 17441</strain>
    </source>
</reference>
<dbReference type="PANTHER" id="PTHR43194:SF5">
    <property type="entry name" value="PIMELOYL-[ACYL-CARRIER PROTEIN] METHYL ESTER ESTERASE"/>
    <property type="match status" value="1"/>
</dbReference>
<dbReference type="Pfam" id="PF12697">
    <property type="entry name" value="Abhydrolase_6"/>
    <property type="match status" value="1"/>
</dbReference>
<organism evidence="2 3">
    <name type="scientific">Dactylosporangium darangshiense</name>
    <dbReference type="NCBI Taxonomy" id="579108"/>
    <lineage>
        <taxon>Bacteria</taxon>
        <taxon>Bacillati</taxon>
        <taxon>Actinomycetota</taxon>
        <taxon>Actinomycetes</taxon>
        <taxon>Micromonosporales</taxon>
        <taxon>Micromonosporaceae</taxon>
        <taxon>Dactylosporangium</taxon>
    </lineage>
</organism>
<name>A0ABP8CZE0_9ACTN</name>
<keyword evidence="2" id="KW-0378">Hydrolase</keyword>
<gene>
    <name evidence="2" type="ORF">GCM10022255_009790</name>
</gene>
<dbReference type="GO" id="GO:0016787">
    <property type="term" value="F:hydrolase activity"/>
    <property type="evidence" value="ECO:0007669"/>
    <property type="project" value="UniProtKB-KW"/>
</dbReference>
<dbReference type="PANTHER" id="PTHR43194">
    <property type="entry name" value="HYDROLASE ALPHA/BETA FOLD FAMILY"/>
    <property type="match status" value="1"/>
</dbReference>
<dbReference type="SUPFAM" id="SSF53474">
    <property type="entry name" value="alpha/beta-Hydrolases"/>
    <property type="match status" value="1"/>
</dbReference>
<accession>A0ABP8CZE0</accession>
<proteinExistence type="predicted"/>
<evidence type="ECO:0000313" key="2">
    <source>
        <dbReference type="EMBL" id="GAA4244905.1"/>
    </source>
</evidence>